<dbReference type="Proteomes" id="UP000054698">
    <property type="component" value="Unassembled WGS sequence"/>
</dbReference>
<dbReference type="PATRIC" id="fig|453.4.peg.1517"/>
<evidence type="ECO:0000313" key="5">
    <source>
        <dbReference type="Proteomes" id="UP000251942"/>
    </source>
</evidence>
<dbReference type="EMBL" id="UASS01000015">
    <property type="protein sequence ID" value="SPX61080.1"/>
    <property type="molecule type" value="Genomic_DNA"/>
</dbReference>
<name>A0A0W0TUD9_9GAMM</name>
<organism evidence="2 4">
    <name type="scientific">Legionella feeleii</name>
    <dbReference type="NCBI Taxonomy" id="453"/>
    <lineage>
        <taxon>Bacteria</taxon>
        <taxon>Pseudomonadati</taxon>
        <taxon>Pseudomonadota</taxon>
        <taxon>Gammaproteobacteria</taxon>
        <taxon>Legionellales</taxon>
        <taxon>Legionellaceae</taxon>
        <taxon>Legionella</taxon>
    </lineage>
</organism>
<evidence type="ECO:0000313" key="2">
    <source>
        <dbReference type="EMBL" id="KTC99225.1"/>
    </source>
</evidence>
<proteinExistence type="predicted"/>
<reference evidence="3 5" key="2">
    <citation type="submission" date="2018-06" db="EMBL/GenBank/DDBJ databases">
        <authorList>
            <consortium name="Pathogen Informatics"/>
            <person name="Doyle S."/>
        </authorList>
    </citation>
    <scope>NUCLEOTIDE SEQUENCE [LARGE SCALE GENOMIC DNA]</scope>
    <source>
        <strain evidence="3 5">NCTC12022</strain>
    </source>
</reference>
<gene>
    <name evidence="2" type="ORF">Lfee_1391</name>
    <name evidence="3" type="ORF">NCTC12022_01818</name>
</gene>
<evidence type="ECO:0000313" key="3">
    <source>
        <dbReference type="EMBL" id="SPX61080.1"/>
    </source>
</evidence>
<evidence type="ECO:0000256" key="1">
    <source>
        <dbReference type="SAM" id="MobiDB-lite"/>
    </source>
</evidence>
<feature type="region of interest" description="Disordered" evidence="1">
    <location>
        <begin position="1"/>
        <end position="29"/>
    </location>
</feature>
<accession>A0A0W0TUD9</accession>
<keyword evidence="4" id="KW-1185">Reference proteome</keyword>
<protein>
    <submittedName>
        <fullName evidence="2">Uncharacterized protein</fullName>
    </submittedName>
</protein>
<dbReference type="EMBL" id="LNYB01000051">
    <property type="protein sequence ID" value="KTC99225.1"/>
    <property type="molecule type" value="Genomic_DNA"/>
</dbReference>
<dbReference type="Proteomes" id="UP000251942">
    <property type="component" value="Unassembled WGS sequence"/>
</dbReference>
<feature type="region of interest" description="Disordered" evidence="1">
    <location>
        <begin position="281"/>
        <end position="301"/>
    </location>
</feature>
<reference evidence="2 4" key="1">
    <citation type="submission" date="2015-11" db="EMBL/GenBank/DDBJ databases">
        <title>Genomic analysis of 38 Legionella species identifies large and diverse effector repertoires.</title>
        <authorList>
            <person name="Burstein D."/>
            <person name="Amaro F."/>
            <person name="Zusman T."/>
            <person name="Lifshitz Z."/>
            <person name="Cohen O."/>
            <person name="Gilbert J.A."/>
            <person name="Pupko T."/>
            <person name="Shuman H.A."/>
            <person name="Segal G."/>
        </authorList>
    </citation>
    <scope>NUCLEOTIDE SEQUENCE [LARGE SCALE GENOMIC DNA]</scope>
    <source>
        <strain evidence="2 4">WO-44C</strain>
    </source>
</reference>
<feature type="compositionally biased region" description="Basic residues" evidence="1">
    <location>
        <begin position="17"/>
        <end position="26"/>
    </location>
</feature>
<dbReference type="AlphaFoldDB" id="A0A0W0TUD9"/>
<evidence type="ECO:0000313" key="4">
    <source>
        <dbReference type="Proteomes" id="UP000054698"/>
    </source>
</evidence>
<sequence>MHSKNELNKSSINISKINHRARHNTSRKQDLTKRYSVNFIEDQLFFSKKKRISSPFHANQESNNRIRPNIMEVCYEDKALWKALKEVEAACCFGKPVNCYFFLSYYKFKKRKERAEPDSFRAIYNKFIKDDARFLLNLPYAITLTAETVYSKIENMDEWESDDDLHEAIQALDAVYREVSKIMIQFWPLLEQYIKNQENLTDKVIPTLLAIVEHYEKKSPILCKDIKDIIAQRTDHRELVFNTFKKILLLIIGDLMRLSEAHGKKDNSYLVEATSSLMKIRSERNESDEDENSSEFKINRL</sequence>